<evidence type="ECO:0000313" key="2">
    <source>
        <dbReference type="Proteomes" id="UP001196848"/>
    </source>
</evidence>
<dbReference type="Proteomes" id="UP001196848">
    <property type="component" value="Unassembled WGS sequence"/>
</dbReference>
<comment type="caution">
    <text evidence="1">The sequence shown here is derived from an EMBL/GenBank/DDBJ whole genome shotgun (WGS) entry which is preliminary data.</text>
</comment>
<keyword evidence="2" id="KW-1185">Reference proteome</keyword>
<dbReference type="EMBL" id="JAHBAJ020000004">
    <property type="protein sequence ID" value="MCG3566632.1"/>
    <property type="molecule type" value="Genomic_DNA"/>
</dbReference>
<accession>A0ABS9M370</accession>
<dbReference type="RefSeq" id="WP_213680367.1">
    <property type="nucleotide sequence ID" value="NZ_JAHBAJ020000004.1"/>
</dbReference>
<gene>
    <name evidence="1" type="ORF">KHD59_000750</name>
</gene>
<organism evidence="1 2">
    <name type="scientific">Sesame phyllody phytoplasma</name>
    <dbReference type="NCBI Taxonomy" id="420408"/>
    <lineage>
        <taxon>Bacteria</taxon>
        <taxon>Bacillati</taxon>
        <taxon>Mycoplasmatota</taxon>
        <taxon>Mollicutes</taxon>
        <taxon>Acholeplasmatales</taxon>
        <taxon>Acholeplasmataceae</taxon>
        <taxon>Candidatus Phytoplasma</taxon>
        <taxon>16SrII (Peanut WB group)</taxon>
    </lineage>
</organism>
<sequence>MQLKQQQIKLINLELNLIQIKQLDQEYSDIESKNVSICNNMQTSYISSYQIS</sequence>
<proteinExistence type="predicted"/>
<protein>
    <submittedName>
        <fullName evidence="1">Uncharacterized protein</fullName>
    </submittedName>
</protein>
<evidence type="ECO:0000313" key="1">
    <source>
        <dbReference type="EMBL" id="MCG3566632.1"/>
    </source>
</evidence>
<reference evidence="1" key="1">
    <citation type="submission" date="2022-02" db="EMBL/GenBank/DDBJ databases">
        <title>Draft genome sequence of Candidatus Phytoplasma australasia strain SS02 associated with sesame phyllody disease.</title>
        <authorList>
            <person name="Ranebennur H."/>
            <person name="Kirdat K."/>
            <person name="Tiwarekar B."/>
            <person name="Rawat K."/>
            <person name="Chelam C."/>
            <person name="Solanke A."/>
            <person name="Yadav R."/>
            <person name="Singh K."/>
            <person name="Yadav A."/>
            <person name="Rao G.P."/>
        </authorList>
    </citation>
    <scope>NUCLEOTIDE SEQUENCE [LARGE SCALE GENOMIC DNA]</scope>
    <source>
        <strain evidence="1">SS02</strain>
    </source>
</reference>
<name>A0ABS9M370_9MOLU</name>